<dbReference type="Pfam" id="PF01183">
    <property type="entry name" value="Glyco_hydro_25"/>
    <property type="match status" value="1"/>
</dbReference>
<dbReference type="InterPro" id="IPR018077">
    <property type="entry name" value="Glyco_hydro_fam25_subgr"/>
</dbReference>
<organism evidence="5 6">
    <name type="scientific">Yanshouia hominis</name>
    <dbReference type="NCBI Taxonomy" id="2763673"/>
    <lineage>
        <taxon>Bacteria</taxon>
        <taxon>Bacillati</taxon>
        <taxon>Bacillota</taxon>
        <taxon>Clostridia</taxon>
        <taxon>Eubacteriales</taxon>
        <taxon>Oscillospiraceae</taxon>
        <taxon>Yanshouia</taxon>
    </lineage>
</organism>
<dbReference type="CDD" id="cd06414">
    <property type="entry name" value="GH25_LytC-like"/>
    <property type="match status" value="1"/>
</dbReference>
<dbReference type="InterPro" id="IPR017853">
    <property type="entry name" value="GH"/>
</dbReference>
<keyword evidence="4" id="KW-0732">Signal</keyword>
<dbReference type="PROSITE" id="PS51904">
    <property type="entry name" value="GLYCOSYL_HYDROL_F25_2"/>
    <property type="match status" value="1"/>
</dbReference>
<dbReference type="Proteomes" id="UP000658131">
    <property type="component" value="Unassembled WGS sequence"/>
</dbReference>
<accession>A0ABR7NHV3</accession>
<name>A0ABR7NHV3_9FIRM</name>
<comment type="caution">
    <text evidence="5">The sequence shown here is derived from an EMBL/GenBank/DDBJ whole genome shotgun (WGS) entry which is preliminary data.</text>
</comment>
<protein>
    <submittedName>
        <fullName evidence="5">Uncharacterized protein</fullName>
    </submittedName>
</protein>
<feature type="chain" id="PRO_5045046471" evidence="4">
    <location>
        <begin position="27"/>
        <end position="329"/>
    </location>
</feature>
<feature type="signal peptide" evidence="4">
    <location>
        <begin position="1"/>
        <end position="26"/>
    </location>
</feature>
<reference evidence="5 6" key="1">
    <citation type="submission" date="2020-08" db="EMBL/GenBank/DDBJ databases">
        <title>Genome public.</title>
        <authorList>
            <person name="Liu C."/>
            <person name="Sun Q."/>
        </authorList>
    </citation>
    <scope>NUCLEOTIDE SEQUENCE [LARGE SCALE GENOMIC DNA]</scope>
    <source>
        <strain evidence="5 6">BX1</strain>
    </source>
</reference>
<sequence>MGSFRKILSVFLAAAMLAGGAVSSFAASDSVLVREIEEVAEDYNLPEEFLEEIEDRERLPLSEFWQTVANHNLSVEFMQRFTEDYYVYKKNNAYHFQAIDPNIPHNSYDWSNLVRHEDSNEVRYVVDGENHGVKGIDVSSYQGDIDWRQVRNDGVRYAFIRLGYRGYGTGVMMTDEYFEKNYEEAREAGVKVGVYFYSQAVSIAEAKEEADYVLDVLDGRELDFPIAFDIEGAPNASARTAGMTPAMTTAVVNAFCKRVEAEGYDTILYTYTRYLFTNMEIANLQNHKLWIAQYYKVPFYPYRFQIWQYSSKGKVNGINGDVDLNIMFQ</sequence>
<dbReference type="SUPFAM" id="SSF51445">
    <property type="entry name" value="(Trans)glycosidases"/>
    <property type="match status" value="1"/>
</dbReference>
<dbReference type="InterPro" id="IPR002053">
    <property type="entry name" value="Glyco_hydro_25"/>
</dbReference>
<evidence type="ECO:0000313" key="6">
    <source>
        <dbReference type="Proteomes" id="UP000658131"/>
    </source>
</evidence>
<keyword evidence="3" id="KW-0326">Glycosidase</keyword>
<dbReference type="EMBL" id="JACRTB010000008">
    <property type="protein sequence ID" value="MBC8575994.1"/>
    <property type="molecule type" value="Genomic_DNA"/>
</dbReference>
<dbReference type="Gene3D" id="3.20.20.80">
    <property type="entry name" value="Glycosidases"/>
    <property type="match status" value="1"/>
</dbReference>
<evidence type="ECO:0000256" key="3">
    <source>
        <dbReference type="ARBA" id="ARBA00023295"/>
    </source>
</evidence>
<proteinExistence type="inferred from homology"/>
<dbReference type="PANTHER" id="PTHR34135:SF2">
    <property type="entry name" value="LYSOZYME"/>
    <property type="match status" value="1"/>
</dbReference>
<gene>
    <name evidence="5" type="ORF">H8717_06175</name>
</gene>
<evidence type="ECO:0000256" key="1">
    <source>
        <dbReference type="ARBA" id="ARBA00010646"/>
    </source>
</evidence>
<dbReference type="RefSeq" id="WP_262399557.1">
    <property type="nucleotide sequence ID" value="NZ_JACRTB010000008.1"/>
</dbReference>
<comment type="similarity">
    <text evidence="1">Belongs to the glycosyl hydrolase 25 family.</text>
</comment>
<evidence type="ECO:0000256" key="2">
    <source>
        <dbReference type="ARBA" id="ARBA00022801"/>
    </source>
</evidence>
<dbReference type="SMART" id="SM00641">
    <property type="entry name" value="Glyco_25"/>
    <property type="match status" value="1"/>
</dbReference>
<evidence type="ECO:0000256" key="4">
    <source>
        <dbReference type="SAM" id="SignalP"/>
    </source>
</evidence>
<evidence type="ECO:0000313" key="5">
    <source>
        <dbReference type="EMBL" id="MBC8575994.1"/>
    </source>
</evidence>
<keyword evidence="6" id="KW-1185">Reference proteome</keyword>
<dbReference type="PANTHER" id="PTHR34135">
    <property type="entry name" value="LYSOZYME"/>
    <property type="match status" value="1"/>
</dbReference>
<keyword evidence="2" id="KW-0378">Hydrolase</keyword>